<evidence type="ECO:0000256" key="4">
    <source>
        <dbReference type="ARBA" id="ARBA00022729"/>
    </source>
</evidence>
<gene>
    <name evidence="11" type="ORF">IMG5_177180</name>
</gene>
<evidence type="ECO:0000313" key="11">
    <source>
        <dbReference type="EMBL" id="EGR28371.1"/>
    </source>
</evidence>
<sequence length="194" mass="23118">MKKQIKYTDDPLLYKTERHSDESFAYSLPLNEYGTYTVILKFCELYFTEVGKRIFNISFGDTIVYENLDIVKEVGYMAALDIYLELEYRDKNVYFNGILCENAIDRLHQGLLVEFQKGQKDLPKVDAIMLINLPKNKTNFDEYQNLINTWQEEIVLSIEEVQYQKMKELRNKIKEDFDSNVDFTDINFRLRKNQ</sequence>
<evidence type="ECO:0000256" key="3">
    <source>
        <dbReference type="ARBA" id="ARBA00022692"/>
    </source>
</evidence>
<evidence type="ECO:0000256" key="1">
    <source>
        <dbReference type="ARBA" id="ARBA00004115"/>
    </source>
</evidence>
<dbReference type="OMA" id="HTEYVEI"/>
<evidence type="ECO:0000256" key="5">
    <source>
        <dbReference type="ARBA" id="ARBA00022824"/>
    </source>
</evidence>
<keyword evidence="5" id="KW-0256">Endoplasmic reticulum</keyword>
<dbReference type="Gene3D" id="2.60.120.430">
    <property type="entry name" value="Galactose-binding lectin"/>
    <property type="match status" value="1"/>
</dbReference>
<accession>G0R2D5</accession>
<keyword evidence="6" id="KW-1133">Transmembrane helix</keyword>
<dbReference type="Proteomes" id="UP000008983">
    <property type="component" value="Unassembled WGS sequence"/>
</dbReference>
<dbReference type="eggNOG" id="KOG3593">
    <property type="taxonomic scope" value="Eukaryota"/>
</dbReference>
<keyword evidence="3" id="KW-0812">Transmembrane</keyword>
<dbReference type="RefSeq" id="XP_004027716.1">
    <property type="nucleotide sequence ID" value="XM_004027667.1"/>
</dbReference>
<dbReference type="InParanoid" id="G0R2D5"/>
<name>G0R2D5_ICHMU</name>
<keyword evidence="8" id="KW-0325">Glycoprotein</keyword>
<reference evidence="11 12" key="1">
    <citation type="submission" date="2011-07" db="EMBL/GenBank/DDBJ databases">
        <authorList>
            <person name="Coyne R."/>
            <person name="Brami D."/>
            <person name="Johnson J."/>
            <person name="Hostetler J."/>
            <person name="Hannick L."/>
            <person name="Clark T."/>
            <person name="Cassidy-Hanley D."/>
            <person name="Inman J."/>
        </authorList>
    </citation>
    <scope>NUCLEOTIDE SEQUENCE [LARGE SCALE GENOMIC DNA]</scope>
    <source>
        <strain evidence="11 12">G5</strain>
    </source>
</reference>
<protein>
    <recommendedName>
        <fullName evidence="10">Malectin domain-containing protein</fullName>
    </recommendedName>
</protein>
<dbReference type="EMBL" id="GL984254">
    <property type="protein sequence ID" value="EGR28371.1"/>
    <property type="molecule type" value="Genomic_DNA"/>
</dbReference>
<comment type="subcellular location">
    <subcellularLocation>
        <location evidence="1">Endoplasmic reticulum membrane</location>
        <topology evidence="1">Single-pass type I membrane protein</topology>
    </subcellularLocation>
</comment>
<dbReference type="Pfam" id="PF11721">
    <property type="entry name" value="Malectin"/>
    <property type="match status" value="1"/>
</dbReference>
<evidence type="ECO:0000256" key="8">
    <source>
        <dbReference type="ARBA" id="ARBA00023180"/>
    </source>
</evidence>
<evidence type="ECO:0000256" key="9">
    <source>
        <dbReference type="ARBA" id="ARBA00023277"/>
    </source>
</evidence>
<evidence type="ECO:0000313" key="12">
    <source>
        <dbReference type="Proteomes" id="UP000008983"/>
    </source>
</evidence>
<evidence type="ECO:0000256" key="2">
    <source>
        <dbReference type="ARBA" id="ARBA00009141"/>
    </source>
</evidence>
<evidence type="ECO:0000256" key="6">
    <source>
        <dbReference type="ARBA" id="ARBA00022989"/>
    </source>
</evidence>
<dbReference type="InterPro" id="IPR021720">
    <property type="entry name" value="Malectin_dom"/>
</dbReference>
<dbReference type="AlphaFoldDB" id="G0R2D5"/>
<dbReference type="STRING" id="857967.G0R2D5"/>
<proteinExistence type="inferred from homology"/>
<dbReference type="InterPro" id="IPR039155">
    <property type="entry name" value="MLEC"/>
</dbReference>
<keyword evidence="12" id="KW-1185">Reference proteome</keyword>
<organism evidence="11 12">
    <name type="scientific">Ichthyophthirius multifiliis</name>
    <name type="common">White spot disease agent</name>
    <name type="synonym">Ich</name>
    <dbReference type="NCBI Taxonomy" id="5932"/>
    <lineage>
        <taxon>Eukaryota</taxon>
        <taxon>Sar</taxon>
        <taxon>Alveolata</taxon>
        <taxon>Ciliophora</taxon>
        <taxon>Intramacronucleata</taxon>
        <taxon>Oligohymenophorea</taxon>
        <taxon>Hymenostomatida</taxon>
        <taxon>Ophryoglenina</taxon>
        <taxon>Ichthyophthirius</taxon>
    </lineage>
</organism>
<dbReference type="OrthoDB" id="303132at2759"/>
<comment type="similarity">
    <text evidence="2">Belongs to the malectin family.</text>
</comment>
<keyword evidence="4" id="KW-0732">Signal</keyword>
<keyword evidence="9" id="KW-0119">Carbohydrate metabolism</keyword>
<feature type="domain" description="Malectin" evidence="10">
    <location>
        <begin position="2"/>
        <end position="128"/>
    </location>
</feature>
<dbReference type="PANTHER" id="PTHR13460:SF0">
    <property type="entry name" value="MALECTIN"/>
    <property type="match status" value="1"/>
</dbReference>
<evidence type="ECO:0000259" key="10">
    <source>
        <dbReference type="Pfam" id="PF11721"/>
    </source>
</evidence>
<keyword evidence="7" id="KW-0472">Membrane</keyword>
<dbReference type="PANTHER" id="PTHR13460">
    <property type="match status" value="1"/>
</dbReference>
<dbReference type="GO" id="GO:0030246">
    <property type="term" value="F:carbohydrate binding"/>
    <property type="evidence" value="ECO:0007669"/>
    <property type="project" value="InterPro"/>
</dbReference>
<evidence type="ECO:0000256" key="7">
    <source>
        <dbReference type="ARBA" id="ARBA00023136"/>
    </source>
</evidence>
<dbReference type="GeneID" id="14904444"/>
<dbReference type="GO" id="GO:0005789">
    <property type="term" value="C:endoplasmic reticulum membrane"/>
    <property type="evidence" value="ECO:0007669"/>
    <property type="project" value="UniProtKB-SubCell"/>
</dbReference>